<gene>
    <name evidence="4" type="ORF">Voc01_029190</name>
</gene>
<feature type="domain" description="Mannosyl-glycoprotein endo-beta-N-acetylglucosamidase-like" evidence="3">
    <location>
        <begin position="36"/>
        <end position="195"/>
    </location>
</feature>
<dbReference type="Pfam" id="PF01832">
    <property type="entry name" value="Glucosaminidase"/>
    <property type="match status" value="1"/>
</dbReference>
<sequence length="197" mass="21289">MAAGLRRIVAATVGAVLSVTAPALTGTDPDAYAGPTGRLSADQRAFLANATAVARTSQRRYGVPASVVIAQAVHETGWGKSDLARSSRNYFGMTCGSAGGGPIAAGCRNGPDRVCDRAGCRATVHSFRVYRSMDDSFADHGRFLSTDPRYRKAFAARGKPKTFVKRMAKAGYATDPRYAERIVRIMTKYRLQKHDRR</sequence>
<dbReference type="AlphaFoldDB" id="A0A8J3ZS33"/>
<comment type="caution">
    <text evidence="4">The sequence shown here is derived from an EMBL/GenBank/DDBJ whole genome shotgun (WGS) entry which is preliminary data.</text>
</comment>
<keyword evidence="5" id="KW-1185">Reference proteome</keyword>
<feature type="chain" id="PRO_5038844420" description="Mannosyl-glycoprotein endo-beta-N-acetylglucosamidase-like domain-containing protein" evidence="2">
    <location>
        <begin position="26"/>
        <end position="197"/>
    </location>
</feature>
<evidence type="ECO:0000256" key="1">
    <source>
        <dbReference type="ARBA" id="ARBA00022801"/>
    </source>
</evidence>
<organism evidence="4 5">
    <name type="scientific">Virgisporangium ochraceum</name>
    <dbReference type="NCBI Taxonomy" id="65505"/>
    <lineage>
        <taxon>Bacteria</taxon>
        <taxon>Bacillati</taxon>
        <taxon>Actinomycetota</taxon>
        <taxon>Actinomycetes</taxon>
        <taxon>Micromonosporales</taxon>
        <taxon>Micromonosporaceae</taxon>
        <taxon>Virgisporangium</taxon>
    </lineage>
</organism>
<dbReference type="EMBL" id="BOPH01000035">
    <property type="protein sequence ID" value="GIJ68002.1"/>
    <property type="molecule type" value="Genomic_DNA"/>
</dbReference>
<keyword evidence="1" id="KW-0378">Hydrolase</keyword>
<dbReference type="Gene3D" id="1.10.530.10">
    <property type="match status" value="1"/>
</dbReference>
<evidence type="ECO:0000313" key="5">
    <source>
        <dbReference type="Proteomes" id="UP000635606"/>
    </source>
</evidence>
<name>A0A8J3ZS33_9ACTN</name>
<dbReference type="InterPro" id="IPR051056">
    <property type="entry name" value="Glycosyl_Hydrolase_73"/>
</dbReference>
<evidence type="ECO:0000256" key="2">
    <source>
        <dbReference type="SAM" id="SignalP"/>
    </source>
</evidence>
<feature type="signal peptide" evidence="2">
    <location>
        <begin position="1"/>
        <end position="25"/>
    </location>
</feature>
<reference evidence="4" key="1">
    <citation type="submission" date="2021-01" db="EMBL/GenBank/DDBJ databases">
        <title>Whole genome shotgun sequence of Virgisporangium ochraceum NBRC 16418.</title>
        <authorList>
            <person name="Komaki H."/>
            <person name="Tamura T."/>
        </authorList>
    </citation>
    <scope>NUCLEOTIDE SEQUENCE</scope>
    <source>
        <strain evidence="4">NBRC 16418</strain>
    </source>
</reference>
<dbReference type="PANTHER" id="PTHR33308">
    <property type="entry name" value="PEPTIDOGLYCAN HYDROLASE FLGJ"/>
    <property type="match status" value="1"/>
</dbReference>
<accession>A0A8J3ZS33</accession>
<dbReference type="PANTHER" id="PTHR33308:SF9">
    <property type="entry name" value="PEPTIDOGLYCAN HYDROLASE FLGJ"/>
    <property type="match status" value="1"/>
</dbReference>
<dbReference type="SMART" id="SM00047">
    <property type="entry name" value="LYZ2"/>
    <property type="match status" value="1"/>
</dbReference>
<dbReference type="PRINTS" id="PR01002">
    <property type="entry name" value="FLGFLGJ"/>
</dbReference>
<dbReference type="GO" id="GO:0004040">
    <property type="term" value="F:amidase activity"/>
    <property type="evidence" value="ECO:0007669"/>
    <property type="project" value="InterPro"/>
</dbReference>
<protein>
    <recommendedName>
        <fullName evidence="3">Mannosyl-glycoprotein endo-beta-N-acetylglucosamidase-like domain-containing protein</fullName>
    </recommendedName>
</protein>
<dbReference type="InterPro" id="IPR002901">
    <property type="entry name" value="MGlyc_endo_b_GlcNAc-like_dom"/>
</dbReference>
<dbReference type="RefSeq" id="WP_203927959.1">
    <property type="nucleotide sequence ID" value="NZ_BOPH01000035.1"/>
</dbReference>
<keyword evidence="2" id="KW-0732">Signal</keyword>
<evidence type="ECO:0000313" key="4">
    <source>
        <dbReference type="EMBL" id="GIJ68002.1"/>
    </source>
</evidence>
<dbReference type="Proteomes" id="UP000635606">
    <property type="component" value="Unassembled WGS sequence"/>
</dbReference>
<proteinExistence type="predicted"/>
<dbReference type="GO" id="GO:0071973">
    <property type="term" value="P:bacterial-type flagellum-dependent cell motility"/>
    <property type="evidence" value="ECO:0007669"/>
    <property type="project" value="TreeGrafter"/>
</dbReference>
<evidence type="ECO:0000259" key="3">
    <source>
        <dbReference type="SMART" id="SM00047"/>
    </source>
</evidence>